<gene>
    <name evidence="1" type="ORF">S03H2_48009</name>
</gene>
<dbReference type="Pfam" id="PF14559">
    <property type="entry name" value="TPR_19"/>
    <property type="match status" value="1"/>
</dbReference>
<dbReference type="InterPro" id="IPR019734">
    <property type="entry name" value="TPR_rpt"/>
</dbReference>
<evidence type="ECO:0000313" key="1">
    <source>
        <dbReference type="EMBL" id="GAH75433.1"/>
    </source>
</evidence>
<accession>X1K004</accession>
<organism evidence="1">
    <name type="scientific">marine sediment metagenome</name>
    <dbReference type="NCBI Taxonomy" id="412755"/>
    <lineage>
        <taxon>unclassified sequences</taxon>
        <taxon>metagenomes</taxon>
        <taxon>ecological metagenomes</taxon>
    </lineage>
</organism>
<dbReference type="SUPFAM" id="SSF48452">
    <property type="entry name" value="TPR-like"/>
    <property type="match status" value="1"/>
</dbReference>
<reference evidence="1" key="1">
    <citation type="journal article" date="2014" name="Front. Microbiol.">
        <title>High frequency of phylogenetically diverse reductive dehalogenase-homologous genes in deep subseafloor sedimentary metagenomes.</title>
        <authorList>
            <person name="Kawai M."/>
            <person name="Futagami T."/>
            <person name="Toyoda A."/>
            <person name="Takaki Y."/>
            <person name="Nishi S."/>
            <person name="Hori S."/>
            <person name="Arai W."/>
            <person name="Tsubouchi T."/>
            <person name="Morono Y."/>
            <person name="Uchiyama I."/>
            <person name="Ito T."/>
            <person name="Fujiyama A."/>
            <person name="Inagaki F."/>
            <person name="Takami H."/>
        </authorList>
    </citation>
    <scope>NUCLEOTIDE SEQUENCE</scope>
    <source>
        <strain evidence="1">Expedition CK06-06</strain>
    </source>
</reference>
<dbReference type="AlphaFoldDB" id="X1K004"/>
<sequence>MISRGTVSLQALAQGAVLSLVLGKISEDHWQNLKQTLDVDWENPDFLSENESVLNELGSLLLQCPEKMVTQKICARFGDLCRKFSKAAILYLHCANLFAKTGQIREATDLYKRLLARHQKWQSVYYNYGLLHLSRGSYAPAERLLRKGLEFKPGNTAMRLALAKALEGQGKAEEAAKEWRLIRAFQAVEPYGTAEETLE</sequence>
<dbReference type="EMBL" id="BARU01030231">
    <property type="protein sequence ID" value="GAH75433.1"/>
    <property type="molecule type" value="Genomic_DNA"/>
</dbReference>
<dbReference type="PROSITE" id="PS50005">
    <property type="entry name" value="TPR"/>
    <property type="match status" value="1"/>
</dbReference>
<comment type="caution">
    <text evidence="1">The sequence shown here is derived from an EMBL/GenBank/DDBJ whole genome shotgun (WGS) entry which is preliminary data.</text>
</comment>
<name>X1K004_9ZZZZ</name>
<protein>
    <submittedName>
        <fullName evidence="1">Uncharacterized protein</fullName>
    </submittedName>
</protein>
<dbReference type="Gene3D" id="1.25.40.10">
    <property type="entry name" value="Tetratricopeptide repeat domain"/>
    <property type="match status" value="1"/>
</dbReference>
<dbReference type="InterPro" id="IPR011990">
    <property type="entry name" value="TPR-like_helical_dom_sf"/>
</dbReference>
<proteinExistence type="predicted"/>